<evidence type="ECO:0000256" key="8">
    <source>
        <dbReference type="ARBA" id="ARBA00022960"/>
    </source>
</evidence>
<keyword evidence="7" id="KW-0378">Hydrolase</keyword>
<dbReference type="Gene3D" id="3.90.1310.40">
    <property type="match status" value="1"/>
</dbReference>
<keyword evidence="11 17" id="KW-0472">Membrane</keyword>
<evidence type="ECO:0000259" key="19">
    <source>
        <dbReference type="Pfam" id="PF00912"/>
    </source>
</evidence>
<dbReference type="Proteomes" id="UP000501830">
    <property type="component" value="Chromosome"/>
</dbReference>
<evidence type="ECO:0000256" key="14">
    <source>
        <dbReference type="ARBA" id="ARBA00034000"/>
    </source>
</evidence>
<dbReference type="GO" id="GO:0006508">
    <property type="term" value="P:proteolysis"/>
    <property type="evidence" value="ECO:0007669"/>
    <property type="project" value="UniProtKB-KW"/>
</dbReference>
<dbReference type="KEGG" id="jpo:G7058_11385"/>
<dbReference type="GO" id="GO:0009252">
    <property type="term" value="P:peptidoglycan biosynthetic process"/>
    <property type="evidence" value="ECO:0007669"/>
    <property type="project" value="UniProtKB-KW"/>
</dbReference>
<keyword evidence="4" id="KW-0328">Glycosyltransferase</keyword>
<dbReference type="RefSeq" id="WP_166063635.1">
    <property type="nucleotide sequence ID" value="NZ_CP049889.1"/>
</dbReference>
<keyword evidence="10 17" id="KW-1133">Transmembrane helix</keyword>
<evidence type="ECO:0000259" key="18">
    <source>
        <dbReference type="Pfam" id="PF00905"/>
    </source>
</evidence>
<reference evidence="20 21" key="1">
    <citation type="journal article" date="2017" name="Int. J. Syst. Evol. Microbiol.">
        <title>Jeotgalibaca porci sp. nov. and Jeotgalibaca arthritidis sp. nov., isolated from pigs, and emended description of the genus Jeotgalibaca.</title>
        <authorList>
            <person name="Zamora L."/>
            <person name="Perez-Sancho M."/>
            <person name="Dominguez L."/>
            <person name="Fernandez-Garayzabal J.F."/>
            <person name="Vela A.I."/>
        </authorList>
    </citation>
    <scope>NUCLEOTIDE SEQUENCE [LARGE SCALE GENOMIC DNA]</scope>
    <source>
        <strain evidence="20 21">CCUG 69148</strain>
    </source>
</reference>
<dbReference type="EMBL" id="CP049889">
    <property type="protein sequence ID" value="QIK52601.1"/>
    <property type="molecule type" value="Genomic_DNA"/>
</dbReference>
<feature type="domain" description="Glycosyl transferase family 51" evidence="19">
    <location>
        <begin position="121"/>
        <end position="308"/>
    </location>
</feature>
<evidence type="ECO:0000256" key="15">
    <source>
        <dbReference type="ARBA" id="ARBA00049902"/>
    </source>
</evidence>
<evidence type="ECO:0000256" key="11">
    <source>
        <dbReference type="ARBA" id="ARBA00023136"/>
    </source>
</evidence>
<dbReference type="GO" id="GO:0030288">
    <property type="term" value="C:outer membrane-bounded periplasmic space"/>
    <property type="evidence" value="ECO:0007669"/>
    <property type="project" value="TreeGrafter"/>
</dbReference>
<keyword evidence="5" id="KW-0808">Transferase</keyword>
<dbReference type="Gene3D" id="1.10.3810.10">
    <property type="entry name" value="Biosynthetic peptidoglycan transglycosylase-like"/>
    <property type="match status" value="1"/>
</dbReference>
<evidence type="ECO:0000256" key="17">
    <source>
        <dbReference type="SAM" id="Phobius"/>
    </source>
</evidence>
<keyword evidence="8" id="KW-0133">Cell shape</keyword>
<dbReference type="PANTHER" id="PTHR32282">
    <property type="entry name" value="BINDING PROTEIN TRANSPEPTIDASE, PUTATIVE-RELATED"/>
    <property type="match status" value="1"/>
</dbReference>
<dbReference type="GO" id="GO:0009002">
    <property type="term" value="F:serine-type D-Ala-D-Ala carboxypeptidase activity"/>
    <property type="evidence" value="ECO:0007669"/>
    <property type="project" value="UniProtKB-EC"/>
</dbReference>
<evidence type="ECO:0000256" key="10">
    <source>
        <dbReference type="ARBA" id="ARBA00022989"/>
    </source>
</evidence>
<evidence type="ECO:0000256" key="16">
    <source>
        <dbReference type="SAM" id="MobiDB-lite"/>
    </source>
</evidence>
<evidence type="ECO:0000313" key="20">
    <source>
        <dbReference type="EMBL" id="QIK52601.1"/>
    </source>
</evidence>
<dbReference type="GO" id="GO:0008658">
    <property type="term" value="F:penicillin binding"/>
    <property type="evidence" value="ECO:0007669"/>
    <property type="project" value="InterPro"/>
</dbReference>
<evidence type="ECO:0000256" key="3">
    <source>
        <dbReference type="ARBA" id="ARBA00022670"/>
    </source>
</evidence>
<dbReference type="Pfam" id="PF00905">
    <property type="entry name" value="Transpeptidase"/>
    <property type="match status" value="1"/>
</dbReference>
<evidence type="ECO:0000256" key="12">
    <source>
        <dbReference type="ARBA" id="ARBA00023268"/>
    </source>
</evidence>
<keyword evidence="21" id="KW-1185">Reference proteome</keyword>
<feature type="transmembrane region" description="Helical" evidence="17">
    <location>
        <begin position="69"/>
        <end position="92"/>
    </location>
</feature>
<evidence type="ECO:0000256" key="6">
    <source>
        <dbReference type="ARBA" id="ARBA00022692"/>
    </source>
</evidence>
<keyword evidence="3" id="KW-0645">Protease</keyword>
<dbReference type="AlphaFoldDB" id="A0A6G7WK92"/>
<organism evidence="20 21">
    <name type="scientific">Jeotgalibaca porci</name>
    <dbReference type="NCBI Taxonomy" id="1868793"/>
    <lineage>
        <taxon>Bacteria</taxon>
        <taxon>Bacillati</taxon>
        <taxon>Bacillota</taxon>
        <taxon>Bacilli</taxon>
        <taxon>Lactobacillales</taxon>
        <taxon>Carnobacteriaceae</taxon>
        <taxon>Jeotgalibaca</taxon>
    </lineage>
</organism>
<dbReference type="InterPro" id="IPR001264">
    <property type="entry name" value="Glyco_trans_51"/>
</dbReference>
<dbReference type="SUPFAM" id="SSF53955">
    <property type="entry name" value="Lysozyme-like"/>
    <property type="match status" value="1"/>
</dbReference>
<dbReference type="GO" id="GO:0008360">
    <property type="term" value="P:regulation of cell shape"/>
    <property type="evidence" value="ECO:0007669"/>
    <property type="project" value="UniProtKB-KW"/>
</dbReference>
<dbReference type="InterPro" id="IPR036950">
    <property type="entry name" value="PBP_transglycosylase"/>
</dbReference>
<evidence type="ECO:0000256" key="9">
    <source>
        <dbReference type="ARBA" id="ARBA00022984"/>
    </source>
</evidence>
<evidence type="ECO:0000256" key="2">
    <source>
        <dbReference type="ARBA" id="ARBA00022645"/>
    </source>
</evidence>
<protein>
    <submittedName>
        <fullName evidence="20">Penicillin-binding protein</fullName>
    </submittedName>
</protein>
<dbReference type="PANTHER" id="PTHR32282:SF32">
    <property type="entry name" value="PENICILLIN-BINDING PROTEIN 2A"/>
    <property type="match status" value="1"/>
</dbReference>
<keyword evidence="2" id="KW-0121">Carboxypeptidase</keyword>
<accession>A0A6G7WK92</accession>
<dbReference type="GeneID" id="94553892"/>
<keyword evidence="9" id="KW-0573">Peptidoglycan synthesis</keyword>
<evidence type="ECO:0000256" key="4">
    <source>
        <dbReference type="ARBA" id="ARBA00022676"/>
    </source>
</evidence>
<comment type="catalytic activity">
    <reaction evidence="14">
        <text>Preferential cleavage: (Ac)2-L-Lys-D-Ala-|-D-Ala. Also transpeptidation of peptidyl-alanyl moieties that are N-acyl substituents of D-alanine.</text>
        <dbReference type="EC" id="3.4.16.4"/>
    </reaction>
</comment>
<feature type="region of interest" description="Disordered" evidence="16">
    <location>
        <begin position="827"/>
        <end position="885"/>
    </location>
</feature>
<keyword evidence="13" id="KW-0961">Cell wall biogenesis/degradation</keyword>
<dbReference type="Pfam" id="PF00912">
    <property type="entry name" value="Transgly"/>
    <property type="match status" value="1"/>
</dbReference>
<comment type="catalytic activity">
    <reaction evidence="15">
        <text>[GlcNAc-(1-&gt;4)-Mur2Ac(oyl-L-Ala-gamma-D-Glu-L-Lys-D-Ala-D-Ala)](n)-di-trans,octa-cis-undecaprenyl diphosphate + beta-D-GlcNAc-(1-&gt;4)-Mur2Ac(oyl-L-Ala-gamma-D-Glu-L-Lys-D-Ala-D-Ala)-di-trans,octa-cis-undecaprenyl diphosphate = [GlcNAc-(1-&gt;4)-Mur2Ac(oyl-L-Ala-gamma-D-Glu-L-Lys-D-Ala-D-Ala)](n+1)-di-trans,octa-cis-undecaprenyl diphosphate + di-trans,octa-cis-undecaprenyl diphosphate + H(+)</text>
        <dbReference type="Rhea" id="RHEA:23708"/>
        <dbReference type="Rhea" id="RHEA-COMP:9602"/>
        <dbReference type="Rhea" id="RHEA-COMP:9603"/>
        <dbReference type="ChEBI" id="CHEBI:15378"/>
        <dbReference type="ChEBI" id="CHEBI:58405"/>
        <dbReference type="ChEBI" id="CHEBI:60033"/>
        <dbReference type="ChEBI" id="CHEBI:78435"/>
        <dbReference type="EC" id="2.4.99.28"/>
    </reaction>
</comment>
<feature type="domain" description="Penicillin-binding protein transpeptidase" evidence="18">
    <location>
        <begin position="448"/>
        <end position="703"/>
    </location>
</feature>
<evidence type="ECO:0000256" key="5">
    <source>
        <dbReference type="ARBA" id="ARBA00022679"/>
    </source>
</evidence>
<dbReference type="InterPro" id="IPR050396">
    <property type="entry name" value="Glycosyltr_51/Transpeptidase"/>
</dbReference>
<dbReference type="GO" id="GO:0071555">
    <property type="term" value="P:cell wall organization"/>
    <property type="evidence" value="ECO:0007669"/>
    <property type="project" value="UniProtKB-KW"/>
</dbReference>
<evidence type="ECO:0000256" key="7">
    <source>
        <dbReference type="ARBA" id="ARBA00022801"/>
    </source>
</evidence>
<dbReference type="InterPro" id="IPR023346">
    <property type="entry name" value="Lysozyme-like_dom_sf"/>
</dbReference>
<dbReference type="GO" id="GO:0008955">
    <property type="term" value="F:peptidoglycan glycosyltransferase activity"/>
    <property type="evidence" value="ECO:0007669"/>
    <property type="project" value="UniProtKB-EC"/>
</dbReference>
<keyword evidence="12" id="KW-0511">Multifunctional enzyme</keyword>
<gene>
    <name evidence="20" type="ORF">G7058_11385</name>
</gene>
<keyword evidence="6 17" id="KW-0812">Transmembrane</keyword>
<evidence type="ECO:0000313" key="21">
    <source>
        <dbReference type="Proteomes" id="UP000501830"/>
    </source>
</evidence>
<evidence type="ECO:0000256" key="13">
    <source>
        <dbReference type="ARBA" id="ARBA00023316"/>
    </source>
</evidence>
<keyword evidence="1" id="KW-1003">Cell membrane</keyword>
<dbReference type="Gene3D" id="3.40.710.10">
    <property type="entry name" value="DD-peptidase/beta-lactamase superfamily"/>
    <property type="match status" value="1"/>
</dbReference>
<dbReference type="SUPFAM" id="SSF56601">
    <property type="entry name" value="beta-lactamase/transpeptidase-like"/>
    <property type="match status" value="1"/>
</dbReference>
<proteinExistence type="predicted"/>
<evidence type="ECO:0000256" key="1">
    <source>
        <dbReference type="ARBA" id="ARBA00022475"/>
    </source>
</evidence>
<sequence length="885" mass="98238">MNKSDGNQFDDFLKHVSSFSKKTYSNVTHSFKRLSGQLKSNDTLYTIASKSAFGFNVTYGVVKTIMISVLMIVSLLGFLGLGLGLGLFASLVDDDLPPDRTVMAQAIGNVELVSSLHYSSGDLISEVRTDLQRSVIQYDQISPFIINGLISTEDEYFHEHNGIVPKAVFRAVITEVSGLGETTGGSTITQQLVKQQLLSSEVTFSRKVNEMLLAMRLENYFEKDEILTAYLNVSPFGRNSAGSNIAGIEEAALGIFGVHANEVNLPQAAFLVGLPQNPYIYTPYTNSGEIYEDNSAGVNRMKTVLTRMFEEQTITKEEYDAAMTYDIEADFILEKDGNLNNHNYLYQQVEKQAIETLMAVEAEKNGLTFEEVDANVEMYNEYYFRNQNYLETAGIKVYSTIDKNIYNAMQEAATEFAPNLGETYVDTYVDEATGETKEYTELAQSGSILLENATGRVLGFIGGVDFSTDQVDHAFDAPRSPASTIKPLAVYAPAIEMNLISPASMLPDTPMGEEARQADGSIWEVSNIGNVISNKLVPARKALYDSMNNPTAKLYLEMLSKGMEPYKYMDMMDYELIDDNKQFGAFSLGTTDVTVAEQTNAFATFANHGDFIPHYLIEKIEDVDGNIIYEHEHEAREVFSDQTAYLTLDILRDVVDLGFSNRITNYLNFNPDLAAKTGTSDKNTDYWFIGSTPTVTLSSWVGYNNKYETHAFYDPYFTGWPSLNNMQYWSLIANKVHAVNPETFGIDQIHQRPGGLVEKSVVASTGTLAGKVTIPGSNRSVNIDGTKTTDLFKETNLPKAPTYNFSPGATDADIKLAFWNAEEKKLKDAEAKKKAEAEAKKKAEEEAKKKAEEEAKKKAEEEAKKKAEEEAKKKAEEAAKESEGS</sequence>
<dbReference type="InterPro" id="IPR001460">
    <property type="entry name" value="PCN-bd_Tpept"/>
</dbReference>
<dbReference type="InterPro" id="IPR012338">
    <property type="entry name" value="Beta-lactam/transpept-like"/>
</dbReference>
<name>A0A6G7WK92_9LACT</name>
<dbReference type="Gene3D" id="3.40.50.12800">
    <property type="match status" value="1"/>
</dbReference>